<evidence type="ECO:0000259" key="11">
    <source>
        <dbReference type="PROSITE" id="PS51779"/>
    </source>
</evidence>
<evidence type="ECO:0000256" key="6">
    <source>
        <dbReference type="ARBA" id="ARBA00022989"/>
    </source>
</evidence>
<dbReference type="PROSITE" id="PS51779">
    <property type="entry name" value="POTRA"/>
    <property type="match status" value="1"/>
</dbReference>
<keyword evidence="4 9" id="KW-0132">Cell division</keyword>
<dbReference type="HAMAP" id="MF_00911">
    <property type="entry name" value="FtsQ_subfam"/>
    <property type="match status" value="1"/>
</dbReference>
<dbReference type="PANTHER" id="PTHR35851:SF1">
    <property type="entry name" value="CELL DIVISION PROTEIN FTSQ"/>
    <property type="match status" value="1"/>
</dbReference>
<sequence>MQSLIPWRRSKTTQKQDPAPSRLKYRMQRWMLTPGIRLGLRIGVPFCLVFALGSAYLANEQRRDALNTFVSDLRQSFHDRPEFQVKMIAIDGAGADLADDIREVASLRFPVSSFELDVDQIREVIETLDPVKTASVRIRSGGVLQVDVVERLPVMVWRGRQGLALLDETGAHVAELGHRSLHSNLPLIAGDGADAHVAEALRIFSTASPLGSRLRGLVRIGERRWDVVLDRGQRIMLPAENPISALERVIAVSEVRDLLERDIAAVDMRLSTRATVRMSDNAVQEWWRIRQMNGGG</sequence>
<name>A0ABX0W252_9RHOB</name>
<organism evidence="12 13">
    <name type="scientific">Parasedimentitalea denitrificans</name>
    <dbReference type="NCBI Taxonomy" id="2211118"/>
    <lineage>
        <taxon>Bacteria</taxon>
        <taxon>Pseudomonadati</taxon>
        <taxon>Pseudomonadota</taxon>
        <taxon>Alphaproteobacteria</taxon>
        <taxon>Rhodobacterales</taxon>
        <taxon>Paracoccaceae</taxon>
        <taxon>Parasedimentitalea</taxon>
    </lineage>
</organism>
<keyword evidence="3 9" id="KW-0997">Cell inner membrane</keyword>
<dbReference type="Proteomes" id="UP001429564">
    <property type="component" value="Unassembled WGS sequence"/>
</dbReference>
<keyword evidence="5 9" id="KW-0812">Transmembrane</keyword>
<keyword evidence="7 9" id="KW-0472">Membrane</keyword>
<dbReference type="InterPro" id="IPR026579">
    <property type="entry name" value="FtsQ"/>
</dbReference>
<comment type="similarity">
    <text evidence="9">Belongs to the FtsQ/DivIB family. FtsQ subfamily.</text>
</comment>
<reference evidence="12 13" key="1">
    <citation type="submission" date="2018-05" db="EMBL/GenBank/DDBJ databases">
        <authorList>
            <person name="Zhang Y.-J."/>
        </authorList>
    </citation>
    <scope>NUCLEOTIDE SEQUENCE [LARGE SCALE GENOMIC DNA]</scope>
    <source>
        <strain evidence="12 13">CY04</strain>
    </source>
</reference>
<evidence type="ECO:0000256" key="1">
    <source>
        <dbReference type="ARBA" id="ARBA00004370"/>
    </source>
</evidence>
<dbReference type="InterPro" id="IPR005548">
    <property type="entry name" value="Cell_div_FtsQ/DivIB_C"/>
</dbReference>
<evidence type="ECO:0000256" key="3">
    <source>
        <dbReference type="ARBA" id="ARBA00022519"/>
    </source>
</evidence>
<evidence type="ECO:0000256" key="8">
    <source>
        <dbReference type="ARBA" id="ARBA00023306"/>
    </source>
</evidence>
<protein>
    <recommendedName>
        <fullName evidence="9">Cell division protein FtsQ</fullName>
    </recommendedName>
</protein>
<keyword evidence="2 9" id="KW-1003">Cell membrane</keyword>
<keyword evidence="13" id="KW-1185">Reference proteome</keyword>
<dbReference type="GO" id="GO:0051301">
    <property type="term" value="P:cell division"/>
    <property type="evidence" value="ECO:0007669"/>
    <property type="project" value="UniProtKB-KW"/>
</dbReference>
<feature type="region of interest" description="Disordered" evidence="10">
    <location>
        <begin position="1"/>
        <end position="20"/>
    </location>
</feature>
<evidence type="ECO:0000256" key="2">
    <source>
        <dbReference type="ARBA" id="ARBA00022475"/>
    </source>
</evidence>
<evidence type="ECO:0000256" key="10">
    <source>
        <dbReference type="SAM" id="MobiDB-lite"/>
    </source>
</evidence>
<proteinExistence type="inferred from homology"/>
<accession>A0ABX0W252</accession>
<comment type="subcellular location">
    <subcellularLocation>
        <location evidence="9">Cell inner membrane</location>
        <topology evidence="9">Single-pass type II membrane protein</topology>
    </subcellularLocation>
    <subcellularLocation>
        <location evidence="1">Membrane</location>
    </subcellularLocation>
    <text evidence="9">Localizes to the division septum.</text>
</comment>
<dbReference type="EMBL" id="QHLQ01000001">
    <property type="protein sequence ID" value="NIZ59557.1"/>
    <property type="molecule type" value="Genomic_DNA"/>
</dbReference>
<dbReference type="Pfam" id="PF03799">
    <property type="entry name" value="FtsQ_DivIB_C"/>
    <property type="match status" value="1"/>
</dbReference>
<evidence type="ECO:0000256" key="9">
    <source>
        <dbReference type="HAMAP-Rule" id="MF_00911"/>
    </source>
</evidence>
<dbReference type="InterPro" id="IPR034746">
    <property type="entry name" value="POTRA"/>
</dbReference>
<dbReference type="PANTHER" id="PTHR35851">
    <property type="entry name" value="CELL DIVISION PROTEIN FTSQ"/>
    <property type="match status" value="1"/>
</dbReference>
<evidence type="ECO:0000313" key="12">
    <source>
        <dbReference type="EMBL" id="NIZ59557.1"/>
    </source>
</evidence>
<feature type="domain" description="POTRA" evidence="11">
    <location>
        <begin position="83"/>
        <end position="151"/>
    </location>
</feature>
<dbReference type="Gene3D" id="3.40.50.11690">
    <property type="entry name" value="Cell division protein FtsQ/DivIB"/>
    <property type="match status" value="1"/>
</dbReference>
<dbReference type="InterPro" id="IPR013685">
    <property type="entry name" value="POTRA_FtsQ_type"/>
</dbReference>
<evidence type="ECO:0000256" key="5">
    <source>
        <dbReference type="ARBA" id="ARBA00022692"/>
    </source>
</evidence>
<evidence type="ECO:0000256" key="7">
    <source>
        <dbReference type="ARBA" id="ARBA00023136"/>
    </source>
</evidence>
<dbReference type="Pfam" id="PF08478">
    <property type="entry name" value="POTRA_1"/>
    <property type="match status" value="1"/>
</dbReference>
<evidence type="ECO:0000256" key="4">
    <source>
        <dbReference type="ARBA" id="ARBA00022618"/>
    </source>
</evidence>
<comment type="function">
    <text evidence="9">Essential cell division protein.</text>
</comment>
<keyword evidence="8 9" id="KW-0131">Cell cycle</keyword>
<feature type="transmembrane region" description="Helical" evidence="9">
    <location>
        <begin position="38"/>
        <end position="58"/>
    </location>
</feature>
<dbReference type="RefSeq" id="WP_167681354.1">
    <property type="nucleotide sequence ID" value="NZ_QHLQ01000001.1"/>
</dbReference>
<dbReference type="InterPro" id="IPR045335">
    <property type="entry name" value="FtsQ_C_sf"/>
</dbReference>
<evidence type="ECO:0000313" key="13">
    <source>
        <dbReference type="Proteomes" id="UP001429564"/>
    </source>
</evidence>
<comment type="caution">
    <text evidence="12">The sequence shown here is derived from an EMBL/GenBank/DDBJ whole genome shotgun (WGS) entry which is preliminary data.</text>
</comment>
<keyword evidence="6 9" id="KW-1133">Transmembrane helix</keyword>
<gene>
    <name evidence="9" type="primary">ftsQ</name>
    <name evidence="12" type="ORF">DL239_01045</name>
</gene>